<reference evidence="8 9" key="1">
    <citation type="journal article" date="2019" name="Int. J. Syst. Evol. Microbiol.">
        <title>The Global Catalogue of Microorganisms (GCM) 10K type strain sequencing project: providing services to taxonomists for standard genome sequencing and annotation.</title>
        <authorList>
            <consortium name="The Broad Institute Genomics Platform"/>
            <consortium name="The Broad Institute Genome Sequencing Center for Infectious Disease"/>
            <person name="Wu L."/>
            <person name="Ma J."/>
        </authorList>
    </citation>
    <scope>NUCLEOTIDE SEQUENCE [LARGE SCALE GENOMIC DNA]</scope>
    <source>
        <strain evidence="8 9">SKJ47</strain>
    </source>
</reference>
<dbReference type="RefSeq" id="WP_379740704.1">
    <property type="nucleotide sequence ID" value="NZ_JBHSVN010000001.1"/>
</dbReference>
<dbReference type="AlphaFoldDB" id="A0ABD5UY24"/>
<dbReference type="SUPFAM" id="SSF51735">
    <property type="entry name" value="NAD(P)-binding Rossmann-fold domains"/>
    <property type="match status" value="1"/>
</dbReference>
<keyword evidence="3 5" id="KW-0560">Oxidoreductase</keyword>
<dbReference type="PANTHER" id="PTHR42789:SF1">
    <property type="entry name" value="D-ISOMER SPECIFIC 2-HYDROXYACID DEHYDROGENASE FAMILY PROTEIN (AFU_ORTHOLOGUE AFUA_6G10090)"/>
    <property type="match status" value="1"/>
</dbReference>
<dbReference type="GO" id="GO:0008652">
    <property type="term" value="P:amino acid biosynthetic process"/>
    <property type="evidence" value="ECO:0007669"/>
    <property type="project" value="UniProtKB-KW"/>
</dbReference>
<dbReference type="PANTHER" id="PTHR42789">
    <property type="entry name" value="D-ISOMER SPECIFIC 2-HYDROXYACID DEHYDROGENASE FAMILY PROTEIN (AFU_ORTHOLOGUE AFUA_6G10090)"/>
    <property type="match status" value="1"/>
</dbReference>
<evidence type="ECO:0000259" key="6">
    <source>
        <dbReference type="Pfam" id="PF00389"/>
    </source>
</evidence>
<feature type="domain" description="D-isomer specific 2-hydroxyacid dehydrogenase NAD-binding" evidence="7">
    <location>
        <begin position="139"/>
        <end position="314"/>
    </location>
</feature>
<proteinExistence type="inferred from homology"/>
<evidence type="ECO:0000259" key="7">
    <source>
        <dbReference type="Pfam" id="PF02826"/>
    </source>
</evidence>
<keyword evidence="2" id="KW-0028">Amino-acid biosynthesis</keyword>
<dbReference type="GO" id="GO:0016491">
    <property type="term" value="F:oxidoreductase activity"/>
    <property type="evidence" value="ECO:0007669"/>
    <property type="project" value="UniProtKB-KW"/>
</dbReference>
<evidence type="ECO:0000256" key="5">
    <source>
        <dbReference type="RuleBase" id="RU003719"/>
    </source>
</evidence>
<organism evidence="8 9">
    <name type="scientific">Halopenitus salinus</name>
    <dbReference type="NCBI Taxonomy" id="1198295"/>
    <lineage>
        <taxon>Archaea</taxon>
        <taxon>Methanobacteriati</taxon>
        <taxon>Methanobacteriota</taxon>
        <taxon>Stenosarchaea group</taxon>
        <taxon>Halobacteria</taxon>
        <taxon>Halobacteriales</taxon>
        <taxon>Haloferacaceae</taxon>
        <taxon>Halopenitus</taxon>
    </lineage>
</organism>
<evidence type="ECO:0000313" key="8">
    <source>
        <dbReference type="EMBL" id="MFC6891791.1"/>
    </source>
</evidence>
<comment type="caution">
    <text evidence="8">The sequence shown here is derived from an EMBL/GenBank/DDBJ whole genome shotgun (WGS) entry which is preliminary data.</text>
</comment>
<dbReference type="Pfam" id="PF00389">
    <property type="entry name" value="2-Hacid_dh"/>
    <property type="match status" value="1"/>
</dbReference>
<evidence type="ECO:0000256" key="1">
    <source>
        <dbReference type="ARBA" id="ARBA00005854"/>
    </source>
</evidence>
<evidence type="ECO:0000256" key="4">
    <source>
        <dbReference type="ARBA" id="ARBA00023027"/>
    </source>
</evidence>
<comment type="similarity">
    <text evidence="1 5">Belongs to the D-isomer specific 2-hydroxyacid dehydrogenase family.</text>
</comment>
<dbReference type="Proteomes" id="UP001596296">
    <property type="component" value="Unassembled WGS sequence"/>
</dbReference>
<dbReference type="EMBL" id="JBHSXL010000003">
    <property type="protein sequence ID" value="MFC6891791.1"/>
    <property type="molecule type" value="Genomic_DNA"/>
</dbReference>
<dbReference type="Pfam" id="PF02826">
    <property type="entry name" value="2-Hacid_dh_C"/>
    <property type="match status" value="1"/>
</dbReference>
<evidence type="ECO:0000256" key="3">
    <source>
        <dbReference type="ARBA" id="ARBA00023002"/>
    </source>
</evidence>
<evidence type="ECO:0000313" key="9">
    <source>
        <dbReference type="Proteomes" id="UP001596296"/>
    </source>
</evidence>
<protein>
    <submittedName>
        <fullName evidence="8">2-hydroxyacid dehydrogenase</fullName>
    </submittedName>
</protein>
<dbReference type="InterPro" id="IPR006140">
    <property type="entry name" value="D-isomer_DH_NAD-bd"/>
</dbReference>
<dbReference type="InterPro" id="IPR006139">
    <property type="entry name" value="D-isomer_2_OHA_DH_cat_dom"/>
</dbReference>
<name>A0ABD5UY24_9EURY</name>
<evidence type="ECO:0000256" key="2">
    <source>
        <dbReference type="ARBA" id="ARBA00022605"/>
    </source>
</evidence>
<keyword evidence="9" id="KW-1185">Reference proteome</keyword>
<dbReference type="InterPro" id="IPR036291">
    <property type="entry name" value="NAD(P)-bd_dom_sf"/>
</dbReference>
<dbReference type="Gene3D" id="3.40.50.720">
    <property type="entry name" value="NAD(P)-binding Rossmann-like Domain"/>
    <property type="match status" value="2"/>
</dbReference>
<accession>A0ABD5UY24</accession>
<feature type="domain" description="D-isomer specific 2-hydroxyacid dehydrogenase catalytic" evidence="6">
    <location>
        <begin position="56"/>
        <end position="345"/>
    </location>
</feature>
<dbReference type="PROSITE" id="PS00065">
    <property type="entry name" value="D_2_HYDROXYACID_DH_1"/>
    <property type="match status" value="1"/>
</dbReference>
<dbReference type="InterPro" id="IPR050857">
    <property type="entry name" value="D-2-hydroxyacid_DH"/>
</dbReference>
<keyword evidence="4" id="KW-0520">NAD</keyword>
<gene>
    <name evidence="8" type="ORF">ACFQE9_04045</name>
</gene>
<dbReference type="FunFam" id="3.40.50.720:FF:000203">
    <property type="entry name" value="D-3-phosphoglycerate dehydrogenase (SerA)"/>
    <property type="match status" value="1"/>
</dbReference>
<dbReference type="SUPFAM" id="SSF52283">
    <property type="entry name" value="Formate/glycerate dehydrogenase catalytic domain-like"/>
    <property type="match status" value="1"/>
</dbReference>
<sequence length="346" mass="37421">MSEPRCLLCGDPQQPSEYMYESASALEDHGVTVDRMEWNGDLDAAAFRDVTMDMEERGPNDYDASDIVENVGDATMLVVHKAPVSRAVLEAGEDLEVVAAARGGVENVDLEAAEDHDVTVLHAPGRNSNAVSDYAVSFGLAAHRRIPEFVATTGDGEWNLEFDPAGLPRDVEHLTVGIVGFGNIGRKVASRWNGFDPEVIAYDPYVDDDEMREHGARSVSLEELLAESDVVTLHVRLTDETKHMIDAEAFDRMGEDALLVNTARGGLVDTDALVEALRSESIGAAALDVFEEEPLPEGHPLLSLPNVLLSPHTAGSTRDAVLNGSRIVTEDLLAILEGEEPTNRVV</sequence>
<dbReference type="InterPro" id="IPR029752">
    <property type="entry name" value="D-isomer_DH_CS1"/>
</dbReference>
<dbReference type="CDD" id="cd12171">
    <property type="entry name" value="2-Hacid_dh_10"/>
    <property type="match status" value="1"/>
</dbReference>